<accession>A0A1X7NUM2</accession>
<name>A0A1X7NUM2_9HYPH</name>
<dbReference type="EMBL" id="FXBL01000004">
    <property type="protein sequence ID" value="SMH41518.1"/>
    <property type="molecule type" value="Genomic_DNA"/>
</dbReference>
<protein>
    <submittedName>
        <fullName evidence="3">Heptosyltransferase-3</fullName>
    </submittedName>
</protein>
<dbReference type="Proteomes" id="UP000193083">
    <property type="component" value="Unassembled WGS sequence"/>
</dbReference>
<gene>
    <name evidence="3" type="ORF">SAMN02982922_2588</name>
</gene>
<dbReference type="InterPro" id="IPR051199">
    <property type="entry name" value="LPS_LOS_Heptosyltrfase"/>
</dbReference>
<keyword evidence="1" id="KW-0328">Glycosyltransferase</keyword>
<dbReference type="InterPro" id="IPR002201">
    <property type="entry name" value="Glyco_trans_9"/>
</dbReference>
<dbReference type="AlphaFoldDB" id="A0A1X7NUM2"/>
<evidence type="ECO:0000256" key="1">
    <source>
        <dbReference type="ARBA" id="ARBA00022676"/>
    </source>
</evidence>
<dbReference type="SUPFAM" id="SSF53756">
    <property type="entry name" value="UDP-Glycosyltransferase/glycogen phosphorylase"/>
    <property type="match status" value="1"/>
</dbReference>
<dbReference type="PANTHER" id="PTHR30160">
    <property type="entry name" value="TETRAACYLDISACCHARIDE 4'-KINASE-RELATED"/>
    <property type="match status" value="1"/>
</dbReference>
<dbReference type="CDD" id="cd03789">
    <property type="entry name" value="GT9_LPS_heptosyltransferase"/>
    <property type="match status" value="1"/>
</dbReference>
<dbReference type="OrthoDB" id="9797795at2"/>
<evidence type="ECO:0000256" key="2">
    <source>
        <dbReference type="ARBA" id="ARBA00022679"/>
    </source>
</evidence>
<dbReference type="Gene3D" id="3.40.50.2000">
    <property type="entry name" value="Glycogen Phosphorylase B"/>
    <property type="match status" value="2"/>
</dbReference>
<proteinExistence type="predicted"/>
<dbReference type="RefSeq" id="WP_085464518.1">
    <property type="nucleotide sequence ID" value="NZ_FXBL01000004.1"/>
</dbReference>
<dbReference type="Pfam" id="PF01075">
    <property type="entry name" value="Glyco_transf_9"/>
    <property type="match status" value="1"/>
</dbReference>
<sequence length="363" mass="37863">MTMPLARPAPTGGAIRSILVIQTKYIGDVVLSSALTAGLRRAFPGARVDMVCESHLADFVRDNGIADGTIGVERAKARGSIPERLAVRLKLLRQVRAGGYDLSIDIADSTTSQLAQWAVGAPVRVSYDPPEKRPVLGFLGRPWTHPCPRFGAGKHYVDRYLVPLTALGMDAGGLTPRLTPSPARQAEADALLGAEGLEPGGFIAVHAGARTEPRRWPPDRFAAVLAEASARHGLKVALVGGPDERDLSQAVADGCGGTVLAGRLPLAALPALMSRAALFVGNESGPMHIAAAVGVPVVGLFGLTDPEVWGPVSARAAAIRPPMPCACARPGVCVPDDTNKAWCVTRIGEAEVASAIDRVLGKS</sequence>
<dbReference type="GO" id="GO:0009244">
    <property type="term" value="P:lipopolysaccharide core region biosynthetic process"/>
    <property type="evidence" value="ECO:0007669"/>
    <property type="project" value="TreeGrafter"/>
</dbReference>
<organism evidence="3 4">
    <name type="scientific">Mesorhizobium australicum</name>
    <dbReference type="NCBI Taxonomy" id="536018"/>
    <lineage>
        <taxon>Bacteria</taxon>
        <taxon>Pseudomonadati</taxon>
        <taxon>Pseudomonadota</taxon>
        <taxon>Alphaproteobacteria</taxon>
        <taxon>Hyphomicrobiales</taxon>
        <taxon>Phyllobacteriaceae</taxon>
        <taxon>Mesorhizobium</taxon>
    </lineage>
</organism>
<dbReference type="GO" id="GO:0008713">
    <property type="term" value="F:ADP-heptose-lipopolysaccharide heptosyltransferase activity"/>
    <property type="evidence" value="ECO:0007669"/>
    <property type="project" value="TreeGrafter"/>
</dbReference>
<evidence type="ECO:0000313" key="4">
    <source>
        <dbReference type="Proteomes" id="UP000193083"/>
    </source>
</evidence>
<keyword evidence="2 3" id="KW-0808">Transferase</keyword>
<evidence type="ECO:0000313" key="3">
    <source>
        <dbReference type="EMBL" id="SMH41518.1"/>
    </source>
</evidence>
<reference evidence="3 4" key="1">
    <citation type="submission" date="2017-04" db="EMBL/GenBank/DDBJ databases">
        <authorList>
            <person name="Afonso C.L."/>
            <person name="Miller P.J."/>
            <person name="Scott M.A."/>
            <person name="Spackman E."/>
            <person name="Goraichik I."/>
            <person name="Dimitrov K.M."/>
            <person name="Suarez D.L."/>
            <person name="Swayne D.E."/>
        </authorList>
    </citation>
    <scope>NUCLEOTIDE SEQUENCE [LARGE SCALE GENOMIC DNA]</scope>
    <source>
        <strain evidence="3 4">B5P</strain>
    </source>
</reference>
<keyword evidence="4" id="KW-1185">Reference proteome</keyword>
<dbReference type="GO" id="GO:0005829">
    <property type="term" value="C:cytosol"/>
    <property type="evidence" value="ECO:0007669"/>
    <property type="project" value="TreeGrafter"/>
</dbReference>